<keyword evidence="1" id="KW-1185">Reference proteome</keyword>
<proteinExistence type="predicted"/>
<name>A0A7R5K519_9PASS</name>
<evidence type="ECO:0000313" key="1">
    <source>
        <dbReference type="Proteomes" id="UP000504627"/>
    </source>
</evidence>
<dbReference type="Proteomes" id="UP000504627">
    <property type="component" value="Unplaced"/>
</dbReference>
<dbReference type="AlphaFoldDB" id="A0A7R5K519"/>
<dbReference type="GeneID" id="113995907"/>
<evidence type="ECO:0000313" key="2">
    <source>
        <dbReference type="RefSeq" id="XP_039236466.1"/>
    </source>
</evidence>
<accession>A0A7R5K519</accession>
<reference evidence="2" key="1">
    <citation type="submission" date="2025-08" db="UniProtKB">
        <authorList>
            <consortium name="RefSeq"/>
        </authorList>
    </citation>
    <scope>IDENTIFICATION</scope>
    <source>
        <tissue evidence="2">Muscle</tissue>
    </source>
</reference>
<sequence length="124" mass="13833">MVCERISLCLGRKLFDPQKSQTTSRARGANFRRRHIVIPSLISFTMHSVQARICLTVQLNGFPKSTEFSMPDSAPVARTFMAAVSFALGSDGEKKKIKKATVDLVPKVEIFFFVLQTRLKIGGE</sequence>
<gene>
    <name evidence="2" type="primary">LOC113995907</name>
</gene>
<dbReference type="RefSeq" id="XP_039236466.1">
    <property type="nucleotide sequence ID" value="XM_039380532.1"/>
</dbReference>
<organism evidence="1 2">
    <name type="scientific">Pipra filicauda</name>
    <name type="common">Wire-tailed manakin</name>
    <dbReference type="NCBI Taxonomy" id="649802"/>
    <lineage>
        <taxon>Eukaryota</taxon>
        <taxon>Metazoa</taxon>
        <taxon>Chordata</taxon>
        <taxon>Craniata</taxon>
        <taxon>Vertebrata</taxon>
        <taxon>Euteleostomi</taxon>
        <taxon>Archelosauria</taxon>
        <taxon>Archosauria</taxon>
        <taxon>Dinosauria</taxon>
        <taxon>Saurischia</taxon>
        <taxon>Theropoda</taxon>
        <taxon>Coelurosauria</taxon>
        <taxon>Aves</taxon>
        <taxon>Neognathae</taxon>
        <taxon>Neoaves</taxon>
        <taxon>Telluraves</taxon>
        <taxon>Australaves</taxon>
        <taxon>Passeriformes</taxon>
        <taxon>Pipridae</taxon>
        <taxon>Pipra</taxon>
    </lineage>
</organism>
<protein>
    <submittedName>
        <fullName evidence="2">Uncharacterized protein LOC113995907 isoform X2</fullName>
    </submittedName>
</protein>